<feature type="region of interest" description="Disordered" evidence="5">
    <location>
        <begin position="1"/>
        <end position="127"/>
    </location>
</feature>
<evidence type="ECO:0000313" key="10">
    <source>
        <dbReference type="Proteomes" id="UP001362999"/>
    </source>
</evidence>
<evidence type="ECO:0000256" key="4">
    <source>
        <dbReference type="ARBA" id="ARBA00023242"/>
    </source>
</evidence>
<dbReference type="Pfam" id="PF08621">
    <property type="entry name" value="RPAP1_N"/>
    <property type="match status" value="1"/>
</dbReference>
<protein>
    <recommendedName>
        <fullName evidence="11">RNA polymerase II-associated protein 1 C-terminal domain-containing protein</fullName>
    </recommendedName>
</protein>
<feature type="compositionally biased region" description="Polar residues" evidence="5">
    <location>
        <begin position="29"/>
        <end position="45"/>
    </location>
</feature>
<dbReference type="InterPro" id="IPR039913">
    <property type="entry name" value="RPAP1/Rba50"/>
</dbReference>
<feature type="compositionally biased region" description="Basic and acidic residues" evidence="5">
    <location>
        <begin position="85"/>
        <end position="127"/>
    </location>
</feature>
<feature type="compositionally biased region" description="Polar residues" evidence="5">
    <location>
        <begin position="163"/>
        <end position="172"/>
    </location>
</feature>
<dbReference type="Pfam" id="PF25766">
    <property type="entry name" value="TPR_RPAP1"/>
    <property type="match status" value="1"/>
</dbReference>
<comment type="subcellular location">
    <subcellularLocation>
        <location evidence="1">Nucleus</location>
    </subcellularLocation>
</comment>
<sequence length="1257" mass="136212">MALQQPPSLVGDVLERTTTSKPPPHPHNSPFSQGPSKTGFPQAQHRSQKKSAFARAREAANANKDKRVIDHAPVVVPAKSSVISEKAKAQDEPQMEDDWRAQMSRENELRVGAMSEKEREEERTEILERFGPGIGDLLKKVREARTSKSSGHSLFMSAPIPSVLSTPSSTRPASRASKQLRFAEVMPSDVHVYESAPSSPRKKALALPPPDADDPDVVSLGTLAPDVSMELVLPPPDAADVPMDLEPEEGTPEYIRRRFFPSAPAHNPDLAWMEDPPSSSAPPPDLLRFDLSGNPLAAPLHSSLPTHLGLHHHAPDADGMQRAGYTLSDVFTTAHSSVRAQRVAGMRMLAGVARWVGAVARGDADLLPGTIKPTEIGDVKARVLAAGIGALAERGALGVHAVEVVWECVVGSEEVSLQEGVELGKKEDDFPLKQLLSQIVAALTIQSESPDSSTSSRILAILDRLARHTNEITTEIVSAHNLITVLFRTFLLTDPSTANPAALDLLITLASSTRSNAQLLTPPADALLRFVASLPPEGSAVLLTKTLIFYKALAEYGLYAHVASTAHMQLAAVAQYLVAQEDNKSKDHNALRVAWLRALEGWIVCATDPHATTPEHDILWSQVVAWGWGQDVLAMRERLSAEEEDWETWAAVWRAESAWLEGARVNGVRGGEAERLACVAAVKDGFEGGEGGEHRVVGGALSAFAGALKDFGTGGVVKIRLLSRSVLVLAAAMRLWLACLPPAADGPLSAPPFSLPFSRLSDLCAQLVSAPLWIGMRKSGSGYVLYRPLAHLLAIYLRFSQRLPDVSQDACMAQALSVLTRLMPGEEECAVRAVEELLGLVTPEWAAARGLTGGVPQDLWDRGGVGILKPFLVHAVHPREEGLVGPWCATPGSIKHVATLRLPPAASMQRQRDHGLPLRRDWTLSPLDHLLRSGTSPVFSNLPAGWDASEVDVTRAALLLTKIGRELTSRYSFTEFVLSREEAVFGCMKVFMLEHGQSHGDSSEEVFRDAVVGRLMNDLLAPYTVPASSSAVTDPSSPVVPSPPIQPNLEDVAIGFLGTGTPFYQYYTDFVALYDAISFAHPTFARLLLPPTAMCYAVDYRRHLWNDFAHVLKSVRTEPGDVVAGDLGEYLWPVETDAQMLGAYLRALVRSGGDGLHGFLRMVAVHHVACNVWPDLRENGAAVGAEERAEKLVRVVLDQGEMQVVRDVVLYRQVGAGRVRVPPDCFELSEEIKRERLGYVERVGGVGLVGRVEGLLQ</sequence>
<evidence type="ECO:0000256" key="1">
    <source>
        <dbReference type="ARBA" id="ARBA00004123"/>
    </source>
</evidence>
<dbReference type="InterPro" id="IPR013929">
    <property type="entry name" value="RPAP1_C"/>
</dbReference>
<keyword evidence="3" id="KW-0804">Transcription</keyword>
<evidence type="ECO:0000256" key="2">
    <source>
        <dbReference type="ARBA" id="ARBA00009953"/>
    </source>
</evidence>
<feature type="domain" description="RPAP1 C-terminal" evidence="6">
    <location>
        <begin position="287"/>
        <end position="353"/>
    </location>
</feature>
<feature type="domain" description="RPAP1 N-terminal" evidence="7">
    <location>
        <begin position="104"/>
        <end position="143"/>
    </location>
</feature>
<gene>
    <name evidence="9" type="ORF">R3P38DRAFT_2601661</name>
</gene>
<dbReference type="PANTHER" id="PTHR21483">
    <property type="entry name" value="RNA POLYMERASE II-ASSOCIATED PROTEIN 1"/>
    <property type="match status" value="1"/>
</dbReference>
<evidence type="ECO:0000259" key="8">
    <source>
        <dbReference type="Pfam" id="PF25766"/>
    </source>
</evidence>
<dbReference type="PANTHER" id="PTHR21483:SF18">
    <property type="entry name" value="RNA POLYMERASE II-ASSOCIATED PROTEIN 1"/>
    <property type="match status" value="1"/>
</dbReference>
<dbReference type="Pfam" id="PF08620">
    <property type="entry name" value="RPAP1_C"/>
    <property type="match status" value="1"/>
</dbReference>
<comment type="caution">
    <text evidence="9">The sequence shown here is derived from an EMBL/GenBank/DDBJ whole genome shotgun (WGS) entry which is preliminary data.</text>
</comment>
<accession>A0AAW0DPG3</accession>
<keyword evidence="4" id="KW-0539">Nucleus</keyword>
<dbReference type="InterPro" id="IPR057989">
    <property type="entry name" value="TPR_RPAP1/MINIYO-like"/>
</dbReference>
<evidence type="ECO:0000259" key="6">
    <source>
        <dbReference type="Pfam" id="PF08620"/>
    </source>
</evidence>
<keyword evidence="10" id="KW-1185">Reference proteome</keyword>
<evidence type="ECO:0000259" key="7">
    <source>
        <dbReference type="Pfam" id="PF08621"/>
    </source>
</evidence>
<name>A0AAW0DPG3_9AGAR</name>
<organism evidence="9 10">
    <name type="scientific">Favolaschia claudopus</name>
    <dbReference type="NCBI Taxonomy" id="2862362"/>
    <lineage>
        <taxon>Eukaryota</taxon>
        <taxon>Fungi</taxon>
        <taxon>Dikarya</taxon>
        <taxon>Basidiomycota</taxon>
        <taxon>Agaricomycotina</taxon>
        <taxon>Agaricomycetes</taxon>
        <taxon>Agaricomycetidae</taxon>
        <taxon>Agaricales</taxon>
        <taxon>Marasmiineae</taxon>
        <taxon>Mycenaceae</taxon>
        <taxon>Favolaschia</taxon>
    </lineage>
</organism>
<dbReference type="InterPro" id="IPR013930">
    <property type="entry name" value="RPAP1_N"/>
</dbReference>
<feature type="region of interest" description="Disordered" evidence="5">
    <location>
        <begin position="145"/>
        <end position="180"/>
    </location>
</feature>
<evidence type="ECO:0000256" key="3">
    <source>
        <dbReference type="ARBA" id="ARBA00023163"/>
    </source>
</evidence>
<evidence type="ECO:0000256" key="5">
    <source>
        <dbReference type="SAM" id="MobiDB-lite"/>
    </source>
</evidence>
<feature type="region of interest" description="Disordered" evidence="5">
    <location>
        <begin position="267"/>
        <end position="290"/>
    </location>
</feature>
<feature type="region of interest" description="Disordered" evidence="5">
    <location>
        <begin position="193"/>
        <end position="218"/>
    </location>
</feature>
<evidence type="ECO:0000313" key="9">
    <source>
        <dbReference type="EMBL" id="KAK7053845.1"/>
    </source>
</evidence>
<evidence type="ECO:0008006" key="11">
    <source>
        <dbReference type="Google" id="ProtNLM"/>
    </source>
</evidence>
<feature type="compositionally biased region" description="Basic and acidic residues" evidence="5">
    <location>
        <begin position="55"/>
        <end position="70"/>
    </location>
</feature>
<feature type="domain" description="RPAP1/MINIYO-like TPR repeats" evidence="8">
    <location>
        <begin position="1062"/>
        <end position="1168"/>
    </location>
</feature>
<dbReference type="Proteomes" id="UP001362999">
    <property type="component" value="Unassembled WGS sequence"/>
</dbReference>
<dbReference type="EMBL" id="JAWWNJ010000006">
    <property type="protein sequence ID" value="KAK7053845.1"/>
    <property type="molecule type" value="Genomic_DNA"/>
</dbReference>
<comment type="similarity">
    <text evidence="2">Belongs to the RPAP1 family.</text>
</comment>
<dbReference type="GO" id="GO:0006366">
    <property type="term" value="P:transcription by RNA polymerase II"/>
    <property type="evidence" value="ECO:0007669"/>
    <property type="project" value="InterPro"/>
</dbReference>
<proteinExistence type="inferred from homology"/>
<reference evidence="9 10" key="1">
    <citation type="journal article" date="2024" name="J Genomics">
        <title>Draft genome sequencing and assembly of Favolaschia claudopus CIRM-BRFM 2984 isolated from oak limbs.</title>
        <authorList>
            <person name="Navarro D."/>
            <person name="Drula E."/>
            <person name="Chaduli D."/>
            <person name="Cazenave R."/>
            <person name="Ahrendt S."/>
            <person name="Wang J."/>
            <person name="Lipzen A."/>
            <person name="Daum C."/>
            <person name="Barry K."/>
            <person name="Grigoriev I.V."/>
            <person name="Favel A."/>
            <person name="Rosso M.N."/>
            <person name="Martin F."/>
        </authorList>
    </citation>
    <scope>NUCLEOTIDE SEQUENCE [LARGE SCALE GENOMIC DNA]</scope>
    <source>
        <strain evidence="9 10">CIRM-BRFM 2984</strain>
    </source>
</reference>
<dbReference type="AlphaFoldDB" id="A0AAW0DPG3"/>